<feature type="compositionally biased region" description="Basic and acidic residues" evidence="1">
    <location>
        <begin position="1"/>
        <end position="12"/>
    </location>
</feature>
<sequence length="117" mass="11545">MTKHVSSGDDKAQSSQRDAATESLPTQTGTDDDAQALSQGAADGHPVEAVAPDVAVDAVVDAASGADRRSERNDARGNQTAPAATASAVRAAAAASSTADTRLAGAWASPDAQNAAT</sequence>
<evidence type="ECO:0000256" key="1">
    <source>
        <dbReference type="SAM" id="MobiDB-lite"/>
    </source>
</evidence>
<gene>
    <name evidence="2" type="ORF">HMPREF1129_0290</name>
</gene>
<organism evidence="2 3">
    <name type="scientific">Actinomyces naeslundii (strain ATCC 12104 / DSM 43013 / CCUG 2238 / JCM 8349 / NCTC 10301 / Howell 279)</name>
    <dbReference type="NCBI Taxonomy" id="1115803"/>
    <lineage>
        <taxon>Bacteria</taxon>
        <taxon>Bacillati</taxon>
        <taxon>Actinomycetota</taxon>
        <taxon>Actinomycetes</taxon>
        <taxon>Actinomycetales</taxon>
        <taxon>Actinomycetaceae</taxon>
        <taxon>Actinomyces</taxon>
    </lineage>
</organism>
<dbReference type="AlphaFoldDB" id="J2ZQA9"/>
<dbReference type="Proteomes" id="UP000007814">
    <property type="component" value="Unassembled WGS sequence"/>
</dbReference>
<evidence type="ECO:0000313" key="3">
    <source>
        <dbReference type="Proteomes" id="UP000007814"/>
    </source>
</evidence>
<feature type="non-terminal residue" evidence="2">
    <location>
        <position position="117"/>
    </location>
</feature>
<evidence type="ECO:0000313" key="2">
    <source>
        <dbReference type="EMBL" id="EJN84765.1"/>
    </source>
</evidence>
<feature type="compositionally biased region" description="Polar residues" evidence="1">
    <location>
        <begin position="13"/>
        <end position="29"/>
    </location>
</feature>
<dbReference type="EMBL" id="ALJK01000133">
    <property type="protein sequence ID" value="EJN84765.1"/>
    <property type="molecule type" value="Genomic_DNA"/>
</dbReference>
<comment type="caution">
    <text evidence="2">The sequence shown here is derived from an EMBL/GenBank/DDBJ whole genome shotgun (WGS) entry which is preliminary data.</text>
</comment>
<accession>J2ZQA9</accession>
<feature type="region of interest" description="Disordered" evidence="1">
    <location>
        <begin position="1"/>
        <end position="117"/>
    </location>
</feature>
<feature type="compositionally biased region" description="Basic and acidic residues" evidence="1">
    <location>
        <begin position="66"/>
        <end position="75"/>
    </location>
</feature>
<feature type="compositionally biased region" description="Low complexity" evidence="1">
    <location>
        <begin position="47"/>
        <end position="63"/>
    </location>
</feature>
<dbReference type="eggNOG" id="ENOG5031FYB">
    <property type="taxonomic scope" value="Bacteria"/>
</dbReference>
<name>J2ZQA9_ACTNH</name>
<protein>
    <submittedName>
        <fullName evidence="2">Uncharacterized protein</fullName>
    </submittedName>
</protein>
<feature type="compositionally biased region" description="Low complexity" evidence="1">
    <location>
        <begin position="80"/>
        <end position="99"/>
    </location>
</feature>
<reference evidence="2 3" key="1">
    <citation type="submission" date="2012-07" db="EMBL/GenBank/DDBJ databases">
        <authorList>
            <person name="Durkin A.S."/>
            <person name="McCorrison J."/>
            <person name="Torralba M."/>
            <person name="Gillis M."/>
            <person name="Methe B."/>
            <person name="Sutton G."/>
            <person name="Nelson K.E."/>
        </authorList>
    </citation>
    <scope>NUCLEOTIDE SEQUENCE [LARGE SCALE GENOMIC DNA]</scope>
    <source>
        <strain evidence="3">ATCC 12104 / DSM 43013 / CCUG 2238 / JCM 8349 / NCTC 10301 / Howell 279</strain>
    </source>
</reference>
<proteinExistence type="predicted"/>